<proteinExistence type="predicted"/>
<dbReference type="GO" id="GO:0003677">
    <property type="term" value="F:DNA binding"/>
    <property type="evidence" value="ECO:0007669"/>
    <property type="project" value="InterPro"/>
</dbReference>
<dbReference type="RefSeq" id="WP_102331683.1">
    <property type="nucleotide sequence ID" value="NZ_CP058566.2"/>
</dbReference>
<protein>
    <submittedName>
        <fullName evidence="1">XRE family transcriptional regulator</fullName>
    </submittedName>
</protein>
<dbReference type="OrthoDB" id="9811208at2"/>
<dbReference type="AlphaFoldDB" id="A0A2P5P5C6"/>
<dbReference type="Proteomes" id="UP000235653">
    <property type="component" value="Unassembled WGS sequence"/>
</dbReference>
<reference evidence="1 2" key="1">
    <citation type="journal article" date="2017" name="ISME J.">
        <title>Grape pomace compost harbors organohalide-respiring Dehalogenimonas species with novel reductive dehalogenase genes.</title>
        <authorList>
            <person name="Yang Y."/>
            <person name="Higgins S.A."/>
            <person name="Yan J."/>
            <person name="Simsir B."/>
            <person name="Chourey K."/>
            <person name="Iyer R."/>
            <person name="Hettich R.L."/>
            <person name="Baldwin B."/>
            <person name="Ogles D.M."/>
            <person name="Loffler F.E."/>
        </authorList>
    </citation>
    <scope>NUCLEOTIDE SEQUENCE [LARGE SCALE GENOMIC DNA]</scope>
    <source>
        <strain evidence="1 2">GP</strain>
    </source>
</reference>
<keyword evidence="2" id="KW-1185">Reference proteome</keyword>
<dbReference type="EMBL" id="JQAN02000012">
    <property type="protein sequence ID" value="PPD57491.1"/>
    <property type="molecule type" value="Genomic_DNA"/>
</dbReference>
<dbReference type="Gene3D" id="1.10.260.40">
    <property type="entry name" value="lambda repressor-like DNA-binding domains"/>
    <property type="match status" value="1"/>
</dbReference>
<comment type="caution">
    <text evidence="1">The sequence shown here is derived from an EMBL/GenBank/DDBJ whole genome shotgun (WGS) entry which is preliminary data.</text>
</comment>
<dbReference type="SUPFAM" id="SSF47413">
    <property type="entry name" value="lambda repressor-like DNA-binding domains"/>
    <property type="match status" value="1"/>
</dbReference>
<dbReference type="InterPro" id="IPR010982">
    <property type="entry name" value="Lambda_DNA-bd_dom_sf"/>
</dbReference>
<accession>A0A2P5P5C6</accession>
<evidence type="ECO:0000313" key="2">
    <source>
        <dbReference type="Proteomes" id="UP000235653"/>
    </source>
</evidence>
<name>A0A2P5P5C6_9CHLR</name>
<gene>
    <name evidence="1" type="ORF">JP09_009185</name>
</gene>
<organism evidence="1 2">
    <name type="scientific">Dehalogenimonas etheniformans</name>
    <dbReference type="NCBI Taxonomy" id="1536648"/>
    <lineage>
        <taxon>Bacteria</taxon>
        <taxon>Bacillati</taxon>
        <taxon>Chloroflexota</taxon>
        <taxon>Dehalococcoidia</taxon>
        <taxon>Dehalococcoidales</taxon>
        <taxon>Dehalococcoidaceae</taxon>
        <taxon>Dehalogenimonas</taxon>
    </lineage>
</organism>
<evidence type="ECO:0000313" key="1">
    <source>
        <dbReference type="EMBL" id="PPD57491.1"/>
    </source>
</evidence>
<sequence>MNTGEVDFSKVSGLISLIRNGDGPSLGKLREQIGQTRCDIATNLGISEDELERWEHGLVMPNSRQMTKWRLRLSHDVDGEVSRLLGTENPDILHQFWELAWRLG</sequence>